<gene>
    <name evidence="2 3" type="primary">LOC110749715</name>
</gene>
<organism evidence="1 2">
    <name type="scientific">Prunus avium</name>
    <name type="common">Cherry</name>
    <name type="synonym">Cerasus avium</name>
    <dbReference type="NCBI Taxonomy" id="42229"/>
    <lineage>
        <taxon>Eukaryota</taxon>
        <taxon>Viridiplantae</taxon>
        <taxon>Streptophyta</taxon>
        <taxon>Embryophyta</taxon>
        <taxon>Tracheophyta</taxon>
        <taxon>Spermatophyta</taxon>
        <taxon>Magnoliopsida</taxon>
        <taxon>eudicotyledons</taxon>
        <taxon>Gunneridae</taxon>
        <taxon>Pentapetalae</taxon>
        <taxon>rosids</taxon>
        <taxon>fabids</taxon>
        <taxon>Rosales</taxon>
        <taxon>Rosaceae</taxon>
        <taxon>Amygdaloideae</taxon>
        <taxon>Amygdaleae</taxon>
        <taxon>Prunus</taxon>
    </lineage>
</organism>
<evidence type="ECO:0000313" key="3">
    <source>
        <dbReference type="RefSeq" id="XP_021805571.1"/>
    </source>
</evidence>
<evidence type="ECO:0000313" key="2">
    <source>
        <dbReference type="RefSeq" id="XP_021805570.1"/>
    </source>
</evidence>
<dbReference type="RefSeq" id="XP_021805570.1">
    <property type="nucleotide sequence ID" value="XM_021949878.1"/>
</dbReference>
<accession>A0A6P5RL12</accession>
<name>A0A6P5RL12_PRUAV</name>
<dbReference type="RefSeq" id="XP_021805571.1">
    <property type="nucleotide sequence ID" value="XM_021949879.1"/>
</dbReference>
<dbReference type="GeneID" id="110749715"/>
<sequence>MDGEGSASGSGSALPIFDLNALLGRRTLNKHFETENPFDNNKITPFYQRIFGSLIEAISIIESSGITRGYLQPDQIMVGGGPCTRAWLLNEPEEDNPTAPTYREQFDSLVRMILGERDFSNLELNHFLHITASAASGRQSLFNFRQLQWHPALLSSDELPQLVYCLFIHLNMKGTSSWKEDFRQMIQRDVEVRDTVLGVDYFSDVYNLEGPQYYEENALGAFLYSANAISDVNDYIRKSFKQYMKDEEKEKKLMSVDQIFDMLISFFPHMLIDVYDFLVKRGIPIDTVI</sequence>
<dbReference type="AlphaFoldDB" id="A0A6P5RL12"/>
<proteinExistence type="predicted"/>
<protein>
    <submittedName>
        <fullName evidence="2 3">Uncharacterized protein LOC110749715</fullName>
    </submittedName>
</protein>
<dbReference type="KEGG" id="pavi:110749715"/>
<dbReference type="Proteomes" id="UP000515124">
    <property type="component" value="Unplaced"/>
</dbReference>
<keyword evidence="1" id="KW-1185">Reference proteome</keyword>
<evidence type="ECO:0000313" key="1">
    <source>
        <dbReference type="Proteomes" id="UP000515124"/>
    </source>
</evidence>
<reference evidence="2 3" key="1">
    <citation type="submission" date="2025-04" db="UniProtKB">
        <authorList>
            <consortium name="RefSeq"/>
        </authorList>
    </citation>
    <scope>IDENTIFICATION</scope>
</reference>